<dbReference type="SUPFAM" id="SSF51735">
    <property type="entry name" value="NAD(P)-binding Rossmann-fold domains"/>
    <property type="match status" value="1"/>
</dbReference>
<evidence type="ECO:0000259" key="2">
    <source>
        <dbReference type="Pfam" id="PF01370"/>
    </source>
</evidence>
<dbReference type="InterPro" id="IPR001509">
    <property type="entry name" value="Epimerase_deHydtase"/>
</dbReference>
<dbReference type="Pfam" id="PF01370">
    <property type="entry name" value="Epimerase"/>
    <property type="match status" value="1"/>
</dbReference>
<dbReference type="AlphaFoldDB" id="A0AA49Q004"/>
<dbReference type="PANTHER" id="PTHR43000">
    <property type="entry name" value="DTDP-D-GLUCOSE 4,6-DEHYDRATASE-RELATED"/>
    <property type="match status" value="1"/>
</dbReference>
<protein>
    <submittedName>
        <fullName evidence="3">NAD(P)-dependent oxidoreductase</fullName>
    </submittedName>
</protein>
<dbReference type="Gene3D" id="3.40.50.720">
    <property type="entry name" value="NAD(P)-binding Rossmann-like Domain"/>
    <property type="match status" value="1"/>
</dbReference>
<proteinExistence type="inferred from homology"/>
<organism evidence="3">
    <name type="scientific">Roseihalotalea indica</name>
    <dbReference type="NCBI Taxonomy" id="2867963"/>
    <lineage>
        <taxon>Bacteria</taxon>
        <taxon>Pseudomonadati</taxon>
        <taxon>Bacteroidota</taxon>
        <taxon>Cytophagia</taxon>
        <taxon>Cytophagales</taxon>
        <taxon>Catalimonadaceae</taxon>
        <taxon>Roseihalotalea</taxon>
    </lineage>
</organism>
<accession>A0AA49Q004</accession>
<dbReference type="InterPro" id="IPR036291">
    <property type="entry name" value="NAD(P)-bd_dom_sf"/>
</dbReference>
<name>A0AA49Q004_9BACT</name>
<evidence type="ECO:0000256" key="1">
    <source>
        <dbReference type="ARBA" id="ARBA00007637"/>
    </source>
</evidence>
<sequence length="344" mass="39310">MRLLITGASGFIGTNVIEDCLQKNIDLINIDWNPPLNEQHNAYWKECDIMDYDKLSALFKAFQPTHVLHLAARTDTDIYELDGDLNEYIQNTKGTQHVLDCIKNTSSITRAIITSSMFVCESGYMPQHDQDFKPFTLYGVSKKLTEDYTRSADLQCTWTIIRPQTIWGPWSLRYRDVMFKVMQKGLYFHPSKRNVRRAYGYVGNVVWQIEQIFQAPAEKVHQEVFYVGDQPVDLRQWVEEIALELTNKPVRILPTPLVKGIALTGDLLQKGNIRFPITSTRFNSMTQDYLTPINKTYQVLGTPPYTLKSGVKEMISWHDTDAAKVPQLSGRKLIASPVGDAVVV</sequence>
<comment type="similarity">
    <text evidence="1">Belongs to the NAD(P)-dependent epimerase/dehydratase family.</text>
</comment>
<evidence type="ECO:0000313" key="3">
    <source>
        <dbReference type="EMBL" id="WKN40071.1"/>
    </source>
</evidence>
<reference evidence="3" key="2">
    <citation type="journal article" date="2024" name="Antonie Van Leeuwenhoek">
        <title>Roseihalotalea indica gen. nov., sp. nov., a halophilic Bacteroidetes from mesopelagic Southwest Indian Ocean with higher carbohydrate metabolic potential.</title>
        <authorList>
            <person name="Chen B."/>
            <person name="Zhang M."/>
            <person name="Lin D."/>
            <person name="Ye J."/>
            <person name="Tang K."/>
        </authorList>
    </citation>
    <scope>NUCLEOTIDE SEQUENCE</scope>
    <source>
        <strain evidence="3">TK19036</strain>
    </source>
</reference>
<gene>
    <name evidence="3" type="ORF">K4G66_15360</name>
</gene>
<reference evidence="3" key="1">
    <citation type="journal article" date="2023" name="Comput. Struct. Biotechnol. J.">
        <title>Discovery of a novel marine Bacteroidetes with a rich repertoire of carbohydrate-active enzymes.</title>
        <authorList>
            <person name="Chen B."/>
            <person name="Liu G."/>
            <person name="Chen Q."/>
            <person name="Wang H."/>
            <person name="Liu L."/>
            <person name="Tang K."/>
        </authorList>
    </citation>
    <scope>NUCLEOTIDE SEQUENCE</scope>
    <source>
        <strain evidence="3">TK19036</strain>
    </source>
</reference>
<dbReference type="EMBL" id="CP120682">
    <property type="protein sequence ID" value="WKN40071.1"/>
    <property type="molecule type" value="Genomic_DNA"/>
</dbReference>
<feature type="domain" description="NAD-dependent epimerase/dehydratase" evidence="2">
    <location>
        <begin position="4"/>
        <end position="228"/>
    </location>
</feature>